<dbReference type="EMBL" id="JBBPBM010000304">
    <property type="protein sequence ID" value="KAK8497522.1"/>
    <property type="molecule type" value="Genomic_DNA"/>
</dbReference>
<proteinExistence type="predicted"/>
<name>A0ABR2AU18_9ROSI</name>
<organism evidence="2 3">
    <name type="scientific">Hibiscus sabdariffa</name>
    <name type="common">roselle</name>
    <dbReference type="NCBI Taxonomy" id="183260"/>
    <lineage>
        <taxon>Eukaryota</taxon>
        <taxon>Viridiplantae</taxon>
        <taxon>Streptophyta</taxon>
        <taxon>Embryophyta</taxon>
        <taxon>Tracheophyta</taxon>
        <taxon>Spermatophyta</taxon>
        <taxon>Magnoliopsida</taxon>
        <taxon>eudicotyledons</taxon>
        <taxon>Gunneridae</taxon>
        <taxon>Pentapetalae</taxon>
        <taxon>rosids</taxon>
        <taxon>malvids</taxon>
        <taxon>Malvales</taxon>
        <taxon>Malvaceae</taxon>
        <taxon>Malvoideae</taxon>
        <taxon>Hibiscus</taxon>
    </lineage>
</organism>
<keyword evidence="3" id="KW-1185">Reference proteome</keyword>
<feature type="region of interest" description="Disordered" evidence="1">
    <location>
        <begin position="1"/>
        <end position="25"/>
    </location>
</feature>
<evidence type="ECO:0000256" key="1">
    <source>
        <dbReference type="SAM" id="MobiDB-lite"/>
    </source>
</evidence>
<comment type="caution">
    <text evidence="2">The sequence shown here is derived from an EMBL/GenBank/DDBJ whole genome shotgun (WGS) entry which is preliminary data.</text>
</comment>
<evidence type="ECO:0000313" key="2">
    <source>
        <dbReference type="EMBL" id="KAK8497522.1"/>
    </source>
</evidence>
<protein>
    <submittedName>
        <fullName evidence="2">Uncharacterized protein</fullName>
    </submittedName>
</protein>
<sequence length="220" mass="24511">MNREPELEEKVNNQDNHMETTCDRNKLAKEIKEVSPEEDNMEIDEDKTTHIEMKKVNMLISSKQLGKNEEIIVVEVGSILLELRVLKMDAKDRVNGNGVGKDGGESSSESFVESVRRTGSENAAVDGCLDEVESFNDVLIGKEYNDYVGGTLNLESSQIGERELLGCDSHVNRDLLSDKVGSDKGLRHMESQGVFVSRKGPSWVEVVTSNKCIDPYLEDC</sequence>
<accession>A0ABR2AU18</accession>
<reference evidence="2 3" key="1">
    <citation type="journal article" date="2024" name="G3 (Bethesda)">
        <title>Genome assembly of Hibiscus sabdariffa L. provides insights into metabolisms of medicinal natural products.</title>
        <authorList>
            <person name="Kim T."/>
        </authorList>
    </citation>
    <scope>NUCLEOTIDE SEQUENCE [LARGE SCALE GENOMIC DNA]</scope>
    <source>
        <strain evidence="2">TK-2024</strain>
        <tissue evidence="2">Old leaves</tissue>
    </source>
</reference>
<dbReference type="Proteomes" id="UP001472677">
    <property type="component" value="Unassembled WGS sequence"/>
</dbReference>
<evidence type="ECO:0000313" key="3">
    <source>
        <dbReference type="Proteomes" id="UP001472677"/>
    </source>
</evidence>
<gene>
    <name evidence="2" type="ORF">V6N12_037396</name>
</gene>